<keyword evidence="9" id="KW-0804">Transcription</keyword>
<feature type="region of interest" description="Disordered" evidence="13">
    <location>
        <begin position="178"/>
        <end position="258"/>
    </location>
</feature>
<keyword evidence="5" id="KW-0597">Phosphoprotein</keyword>
<dbReference type="Ensembl" id="ENSCCAT00000052048.1">
    <property type="protein sequence ID" value="ENSCCAP00000034276.1"/>
    <property type="gene ID" value="ENSCCAG00000035104.1"/>
</dbReference>
<organism evidence="14 15">
    <name type="scientific">Cebus imitator</name>
    <name type="common">Panamanian white-faced capuchin</name>
    <name type="synonym">Cebus capucinus imitator</name>
    <dbReference type="NCBI Taxonomy" id="2715852"/>
    <lineage>
        <taxon>Eukaryota</taxon>
        <taxon>Metazoa</taxon>
        <taxon>Chordata</taxon>
        <taxon>Craniata</taxon>
        <taxon>Vertebrata</taxon>
        <taxon>Euteleostomi</taxon>
        <taxon>Mammalia</taxon>
        <taxon>Eutheria</taxon>
        <taxon>Euarchontoglires</taxon>
        <taxon>Primates</taxon>
        <taxon>Haplorrhini</taxon>
        <taxon>Platyrrhini</taxon>
        <taxon>Cebidae</taxon>
        <taxon>Cebinae</taxon>
        <taxon>Cebus</taxon>
    </lineage>
</organism>
<keyword evidence="4" id="KW-0963">Cytoplasm</keyword>
<evidence type="ECO:0000256" key="12">
    <source>
        <dbReference type="ARBA" id="ARBA00093475"/>
    </source>
</evidence>
<evidence type="ECO:0000256" key="9">
    <source>
        <dbReference type="ARBA" id="ARBA00023163"/>
    </source>
</evidence>
<evidence type="ECO:0000256" key="6">
    <source>
        <dbReference type="ARBA" id="ARBA00022574"/>
    </source>
</evidence>
<dbReference type="STRING" id="9516.ENSCCAP00000034276"/>
<keyword evidence="8" id="KW-0805">Transcription regulation</keyword>
<feature type="compositionally biased region" description="Low complexity" evidence="13">
    <location>
        <begin position="190"/>
        <end position="210"/>
    </location>
</feature>
<keyword evidence="7" id="KW-0677">Repeat</keyword>
<dbReference type="OMA" id="KEELPCA"/>
<feature type="compositionally biased region" description="Basic and acidic residues" evidence="13">
    <location>
        <begin position="109"/>
        <end position="120"/>
    </location>
</feature>
<evidence type="ECO:0000256" key="11">
    <source>
        <dbReference type="ARBA" id="ARBA00073393"/>
    </source>
</evidence>
<comment type="subunit">
    <text evidence="12">Homodimers. Component of the subcortical maternal complex (SCMC), at least composed of NLRP5, KHDC3, OOEP, and TLE6. Within the complex, interacts with NLRP5, KHDC3 and OOEP. The SCMC may facilitate translocation of its components between the nuclear and cytoplasmic compartments. As part of the SCMC interacts with the SCMC-associated protein ZBED3. As part of the SCMC interacts with the SCMC-associated protein NLRP4F. As part of the SCMC interacts with the SCMC-associated protein CFL1/Cofilin-1. Interacts with FOXG1/BF-1; the interaction inhibits TLE1 interaction with FOXG1/BF-1. Interacts with NFATC1. Interacts with PAX6.</text>
</comment>
<dbReference type="GO" id="GO:0106333">
    <property type="term" value="C:subcortical maternal complex"/>
    <property type="evidence" value="ECO:0007669"/>
    <property type="project" value="Ensembl"/>
</dbReference>
<proteinExistence type="inferred from homology"/>
<keyword evidence="6" id="KW-0853">WD repeat</keyword>
<dbReference type="GO" id="GO:0090090">
    <property type="term" value="P:negative regulation of canonical Wnt signaling pathway"/>
    <property type="evidence" value="ECO:0007669"/>
    <property type="project" value="TreeGrafter"/>
</dbReference>
<evidence type="ECO:0000256" key="1">
    <source>
        <dbReference type="ARBA" id="ARBA00004123"/>
    </source>
</evidence>
<dbReference type="GO" id="GO:0060136">
    <property type="term" value="P:embryonic process involved in female pregnancy"/>
    <property type="evidence" value="ECO:0007669"/>
    <property type="project" value="Ensembl"/>
</dbReference>
<dbReference type="PANTHER" id="PTHR10814:SF2">
    <property type="entry name" value="TRANSDUCIN-LIKE ENHANCER PROTEIN 6"/>
    <property type="match status" value="1"/>
</dbReference>
<dbReference type="InterPro" id="IPR009146">
    <property type="entry name" value="Groucho_enhance"/>
</dbReference>
<dbReference type="AlphaFoldDB" id="A0A2K5S1N6"/>
<dbReference type="GO" id="GO:0005634">
    <property type="term" value="C:nucleus"/>
    <property type="evidence" value="ECO:0007669"/>
    <property type="project" value="UniProtKB-SubCell"/>
</dbReference>
<sequence>MTSSEQPSPKGTPKGILPHPGMSDSERCPPLNYQGILNRLKQFPRFSPCFAAELESIYKSLHKIQQDVAEHHKQIGNFLQIVESCSQLQRLHSDEVSPAEPVSPATPLRVEDQTPQKSDFEDIMASRSSHWLRESLGADDKPETQLLWDKEAWFWHDALTEKLWQIFARIRDEKEMPRDRHFPISHGQESKAPGSSSPGADPCPADDASAPRPPETSSHAPEGPQEGSTSWGTVQVRPRSPLPRSWDPEDFEDAWKRPDALPRQSQRLAVPCKMEKMRILVHGELVLAMAVSSFTRHVFTCGRKSIKVWSLTGQVAEDRFPESHLPVQTPGAFLRTCLLSSNSRSLLAGGYNLPSVSVWDLVAPSLHVKEELPCAGLNCQTLAADLDANLAFAGFTNGVVRIWDVRDQSVVRDLRGLPDGVKDIAVKGYSIWTGGLDACLRCWDQRSITKPLEYQFESQIMSLAHSPQEDWLLLGMANGQQWLQSTSDSRRQLVGQKDGVILSVKFSPFGQWWASVGMDGLLGVYSMPVGTNIFQVPETSPILCCDISSNNRLIVTGFREHASVYQMTY</sequence>
<evidence type="ECO:0000256" key="7">
    <source>
        <dbReference type="ARBA" id="ARBA00022737"/>
    </source>
</evidence>
<dbReference type="SUPFAM" id="SSF50978">
    <property type="entry name" value="WD40 repeat-like"/>
    <property type="match status" value="1"/>
</dbReference>
<comment type="similarity">
    <text evidence="3">Belongs to the WD repeat Groucho/TLE family.</text>
</comment>
<evidence type="ECO:0000313" key="14">
    <source>
        <dbReference type="Ensembl" id="ENSCCAP00000034276.1"/>
    </source>
</evidence>
<feature type="region of interest" description="Disordered" evidence="13">
    <location>
        <begin position="1"/>
        <end position="28"/>
    </location>
</feature>
<dbReference type="GO" id="GO:0140089">
    <property type="term" value="P:protein storage"/>
    <property type="evidence" value="ECO:0007669"/>
    <property type="project" value="Ensembl"/>
</dbReference>
<feature type="region of interest" description="Disordered" evidence="13">
    <location>
        <begin position="94"/>
        <end position="121"/>
    </location>
</feature>
<dbReference type="GO" id="GO:0140094">
    <property type="term" value="F:structural constituent of cytoplasmic lattice"/>
    <property type="evidence" value="ECO:0007669"/>
    <property type="project" value="Ensembl"/>
</dbReference>
<reference evidence="14" key="1">
    <citation type="submission" date="2025-08" db="UniProtKB">
        <authorList>
            <consortium name="Ensembl"/>
        </authorList>
    </citation>
    <scope>IDENTIFICATION</scope>
</reference>
<dbReference type="GeneTree" id="ENSGT01030000234519"/>
<dbReference type="InterPro" id="IPR036322">
    <property type="entry name" value="WD40_repeat_dom_sf"/>
</dbReference>
<dbReference type="PRINTS" id="PR01850">
    <property type="entry name" value="GROUCHOFAMLY"/>
</dbReference>
<evidence type="ECO:0000256" key="2">
    <source>
        <dbReference type="ARBA" id="ARBA00004496"/>
    </source>
</evidence>
<accession>A0A2K5S1N6</accession>
<dbReference type="GO" id="GO:0005667">
    <property type="term" value="C:transcription regulator complex"/>
    <property type="evidence" value="ECO:0007669"/>
    <property type="project" value="TreeGrafter"/>
</dbReference>
<dbReference type="SMART" id="SM00320">
    <property type="entry name" value="WD40"/>
    <property type="match status" value="5"/>
</dbReference>
<protein>
    <recommendedName>
        <fullName evidence="11">Transducin-like enhancer protein 6</fullName>
    </recommendedName>
</protein>
<evidence type="ECO:0000256" key="8">
    <source>
        <dbReference type="ARBA" id="ARBA00023015"/>
    </source>
</evidence>
<name>A0A2K5S1N6_CEBIM</name>
<dbReference type="GO" id="GO:0140095">
    <property type="term" value="C:cytoplasmic lattice"/>
    <property type="evidence" value="ECO:0007669"/>
    <property type="project" value="Ensembl"/>
</dbReference>
<reference evidence="14" key="2">
    <citation type="submission" date="2025-09" db="UniProtKB">
        <authorList>
            <consortium name="Ensembl"/>
        </authorList>
    </citation>
    <scope>IDENTIFICATION</scope>
</reference>
<evidence type="ECO:0000256" key="4">
    <source>
        <dbReference type="ARBA" id="ARBA00022490"/>
    </source>
</evidence>
<evidence type="ECO:0000313" key="15">
    <source>
        <dbReference type="Proteomes" id="UP000233040"/>
    </source>
</evidence>
<keyword evidence="10" id="KW-0539">Nucleus</keyword>
<dbReference type="InterPro" id="IPR001680">
    <property type="entry name" value="WD40_rpt"/>
</dbReference>
<gene>
    <name evidence="14" type="primary">TLE6</name>
</gene>
<dbReference type="GO" id="GO:0003714">
    <property type="term" value="F:transcription corepressor activity"/>
    <property type="evidence" value="ECO:0007669"/>
    <property type="project" value="TreeGrafter"/>
</dbReference>
<dbReference type="Pfam" id="PF00400">
    <property type="entry name" value="WD40"/>
    <property type="match status" value="1"/>
</dbReference>
<comment type="subcellular location">
    <subcellularLocation>
        <location evidence="2">Cytoplasm</location>
    </subcellularLocation>
    <subcellularLocation>
        <location evidence="1">Nucleus</location>
    </subcellularLocation>
</comment>
<keyword evidence="15" id="KW-1185">Reference proteome</keyword>
<evidence type="ECO:0000256" key="3">
    <source>
        <dbReference type="ARBA" id="ARBA00005969"/>
    </source>
</evidence>
<evidence type="ECO:0000256" key="5">
    <source>
        <dbReference type="ARBA" id="ARBA00022553"/>
    </source>
</evidence>
<dbReference type="InterPro" id="IPR015943">
    <property type="entry name" value="WD40/YVTN_repeat-like_dom_sf"/>
</dbReference>
<evidence type="ECO:0000256" key="10">
    <source>
        <dbReference type="ARBA" id="ARBA00023242"/>
    </source>
</evidence>
<dbReference type="PANTHER" id="PTHR10814">
    <property type="entry name" value="TRANSDUCIN-LIKE ENHANCER PROTEIN"/>
    <property type="match status" value="1"/>
</dbReference>
<evidence type="ECO:0000256" key="13">
    <source>
        <dbReference type="SAM" id="MobiDB-lite"/>
    </source>
</evidence>
<dbReference type="FunFam" id="2.130.10.10:FF:000546">
    <property type="entry name" value="TLE family member 6, subcortical maternal complex member"/>
    <property type="match status" value="1"/>
</dbReference>
<dbReference type="Proteomes" id="UP000233040">
    <property type="component" value="Unassembled WGS sequence"/>
</dbReference>
<dbReference type="Gene3D" id="2.130.10.10">
    <property type="entry name" value="YVTN repeat-like/Quinoprotein amine dehydrogenase"/>
    <property type="match status" value="1"/>
</dbReference>